<evidence type="ECO:0000313" key="3">
    <source>
        <dbReference type="Proteomes" id="UP000054279"/>
    </source>
</evidence>
<gene>
    <name evidence="2" type="ORF">M422DRAFT_274353</name>
</gene>
<feature type="compositionally biased region" description="Polar residues" evidence="1">
    <location>
        <begin position="191"/>
        <end position="210"/>
    </location>
</feature>
<feature type="region of interest" description="Disordered" evidence="1">
    <location>
        <begin position="240"/>
        <end position="266"/>
    </location>
</feature>
<feature type="compositionally biased region" description="Polar residues" evidence="1">
    <location>
        <begin position="114"/>
        <end position="133"/>
    </location>
</feature>
<dbReference type="Proteomes" id="UP000054279">
    <property type="component" value="Unassembled WGS sequence"/>
</dbReference>
<accession>A0A0C9UHB4</accession>
<sequence length="332" mass="37317">MILSLPLQSPIIDPINDHVILIGGLENFLQTVEIQDSDNLLRRIALNQDISHLHHPNANTIIVAWLETVDLTVTPPKLRSQPLHYLSTRRKSSHFFHGSTILQEYSCKPDNANPDRTYNQENSTSATKRPVSTDTEHYHRSYTAKIPFRTRQSLAITTLNLDSPLSVPSPPTLSPSRSGPPTQSPAPLSPTFPTITNNRPQSTPPHTNDFSPEPKRPASAAADIPTNWQAPCKNRVTHANQPHSITTDHPAPAPPPSTDPNPNMTTTKVNPFSGVMNENGYEWLKDIESFFMEAGWTDDLRRCEYFRLRLRSDADRHFNSFDDITKQSWGLL</sequence>
<evidence type="ECO:0000256" key="1">
    <source>
        <dbReference type="SAM" id="MobiDB-lite"/>
    </source>
</evidence>
<dbReference type="EMBL" id="KN837457">
    <property type="protein sequence ID" value="KIJ24796.1"/>
    <property type="molecule type" value="Genomic_DNA"/>
</dbReference>
<organism evidence="2 3">
    <name type="scientific">Sphaerobolus stellatus (strain SS14)</name>
    <dbReference type="NCBI Taxonomy" id="990650"/>
    <lineage>
        <taxon>Eukaryota</taxon>
        <taxon>Fungi</taxon>
        <taxon>Dikarya</taxon>
        <taxon>Basidiomycota</taxon>
        <taxon>Agaricomycotina</taxon>
        <taxon>Agaricomycetes</taxon>
        <taxon>Phallomycetidae</taxon>
        <taxon>Geastrales</taxon>
        <taxon>Sphaerobolaceae</taxon>
        <taxon>Sphaerobolus</taxon>
    </lineage>
</organism>
<protein>
    <submittedName>
        <fullName evidence="2">Uncharacterized protein</fullName>
    </submittedName>
</protein>
<name>A0A0C9UHB4_SPHS4</name>
<keyword evidence="3" id="KW-1185">Reference proteome</keyword>
<dbReference type="AlphaFoldDB" id="A0A0C9UHB4"/>
<feature type="region of interest" description="Disordered" evidence="1">
    <location>
        <begin position="161"/>
        <end position="221"/>
    </location>
</feature>
<proteinExistence type="predicted"/>
<dbReference type="HOGENOM" id="CLU_783399_0_0_1"/>
<feature type="region of interest" description="Disordered" evidence="1">
    <location>
        <begin position="106"/>
        <end position="144"/>
    </location>
</feature>
<reference evidence="2 3" key="1">
    <citation type="submission" date="2014-06" db="EMBL/GenBank/DDBJ databases">
        <title>Evolutionary Origins and Diversification of the Mycorrhizal Mutualists.</title>
        <authorList>
            <consortium name="DOE Joint Genome Institute"/>
            <consortium name="Mycorrhizal Genomics Consortium"/>
            <person name="Kohler A."/>
            <person name="Kuo A."/>
            <person name="Nagy L.G."/>
            <person name="Floudas D."/>
            <person name="Copeland A."/>
            <person name="Barry K.W."/>
            <person name="Cichocki N."/>
            <person name="Veneault-Fourrey C."/>
            <person name="LaButti K."/>
            <person name="Lindquist E.A."/>
            <person name="Lipzen A."/>
            <person name="Lundell T."/>
            <person name="Morin E."/>
            <person name="Murat C."/>
            <person name="Riley R."/>
            <person name="Ohm R."/>
            <person name="Sun H."/>
            <person name="Tunlid A."/>
            <person name="Henrissat B."/>
            <person name="Grigoriev I.V."/>
            <person name="Hibbett D.S."/>
            <person name="Martin F."/>
        </authorList>
    </citation>
    <scope>NUCLEOTIDE SEQUENCE [LARGE SCALE GENOMIC DNA]</scope>
    <source>
        <strain evidence="2 3">SS14</strain>
    </source>
</reference>
<evidence type="ECO:0000313" key="2">
    <source>
        <dbReference type="EMBL" id="KIJ24796.1"/>
    </source>
</evidence>